<dbReference type="PANTHER" id="PTHR23235">
    <property type="entry name" value="KRUEPPEL-LIKE TRANSCRIPTION FACTOR"/>
    <property type="match status" value="1"/>
</dbReference>
<feature type="domain" description="C2H2-type" evidence="6">
    <location>
        <begin position="211"/>
        <end position="240"/>
    </location>
</feature>
<name>S8BLA4_DACHA</name>
<evidence type="ECO:0000256" key="1">
    <source>
        <dbReference type="ARBA" id="ARBA00022723"/>
    </source>
</evidence>
<dbReference type="OMA" id="CNSMFAR"/>
<dbReference type="PANTHER" id="PTHR23235:SF120">
    <property type="entry name" value="KRUPPEL-LIKE FACTOR 15"/>
    <property type="match status" value="1"/>
</dbReference>
<dbReference type="PROSITE" id="PS00028">
    <property type="entry name" value="ZINC_FINGER_C2H2_1"/>
    <property type="match status" value="2"/>
</dbReference>
<feature type="region of interest" description="Disordered" evidence="5">
    <location>
        <begin position="289"/>
        <end position="347"/>
    </location>
</feature>
<dbReference type="SUPFAM" id="SSF57667">
    <property type="entry name" value="beta-beta-alpha zinc fingers"/>
    <property type="match status" value="2"/>
</dbReference>
<dbReference type="HOGENOM" id="CLU_725567_0_0_1"/>
<dbReference type="Proteomes" id="UP000015100">
    <property type="component" value="Unassembled WGS sequence"/>
</dbReference>
<dbReference type="EMBL" id="AQGS01000433">
    <property type="protein sequence ID" value="EPS40178.1"/>
    <property type="molecule type" value="Genomic_DNA"/>
</dbReference>
<dbReference type="PROSITE" id="PS50157">
    <property type="entry name" value="ZINC_FINGER_C2H2_2"/>
    <property type="match status" value="3"/>
</dbReference>
<reference evidence="8" key="2">
    <citation type="submission" date="2013-04" db="EMBL/GenBank/DDBJ databases">
        <title>Genomic mechanisms accounting for the adaptation to parasitism in nematode-trapping fungi.</title>
        <authorList>
            <person name="Ahren D.G."/>
        </authorList>
    </citation>
    <scope>NUCLEOTIDE SEQUENCE [LARGE SCALE GENOMIC DNA]</scope>
    <source>
        <strain evidence="8">CBS 200.50</strain>
    </source>
</reference>
<dbReference type="Gene3D" id="3.30.160.60">
    <property type="entry name" value="Classic Zinc Finger"/>
    <property type="match status" value="2"/>
</dbReference>
<reference evidence="7 8" key="1">
    <citation type="journal article" date="2013" name="PLoS Genet.">
        <title>Genomic mechanisms accounting for the adaptation to parasitism in nematode-trapping fungi.</title>
        <authorList>
            <person name="Meerupati T."/>
            <person name="Andersson K.M."/>
            <person name="Friman E."/>
            <person name="Kumar D."/>
            <person name="Tunlid A."/>
            <person name="Ahren D."/>
        </authorList>
    </citation>
    <scope>NUCLEOTIDE SEQUENCE [LARGE SCALE GENOMIC DNA]</scope>
    <source>
        <strain evidence="7 8">CBS 200.50</strain>
    </source>
</reference>
<evidence type="ECO:0000313" key="7">
    <source>
        <dbReference type="EMBL" id="EPS40178.1"/>
    </source>
</evidence>
<dbReference type="InterPro" id="IPR036236">
    <property type="entry name" value="Znf_C2H2_sf"/>
</dbReference>
<feature type="compositionally biased region" description="Low complexity" evidence="5">
    <location>
        <begin position="324"/>
        <end position="345"/>
    </location>
</feature>
<dbReference type="GO" id="GO:0000981">
    <property type="term" value="F:DNA-binding transcription factor activity, RNA polymerase II-specific"/>
    <property type="evidence" value="ECO:0007669"/>
    <property type="project" value="TreeGrafter"/>
</dbReference>
<proteinExistence type="predicted"/>
<evidence type="ECO:0000256" key="2">
    <source>
        <dbReference type="ARBA" id="ARBA00022771"/>
    </source>
</evidence>
<dbReference type="eggNOG" id="KOG1721">
    <property type="taxonomic scope" value="Eukaryota"/>
</dbReference>
<dbReference type="GO" id="GO:0008270">
    <property type="term" value="F:zinc ion binding"/>
    <property type="evidence" value="ECO:0007669"/>
    <property type="project" value="UniProtKB-KW"/>
</dbReference>
<accession>S8BLA4</accession>
<sequence length="361" mass="41083">MTEVMYPVAFSQDYAYLAMPKRRTSNYELPHTSVEAAGEYNLLDETHLFKQDAPYMTTPRTSQETFQLELTYDDDNLQYHPYSGVATDTIPAGYSESFMPSPEHSLHGYSGNSYNMSVAMQQQLSQDQIPYYHTPVSPSVVSDSAVPTQSISDSSFNLSGALSSISYTHFQPHNETKPQPSDISMALQRTLSGGQITKPKRQFTSAREAVFTCQVPNCGKHFKRIWNYKAHQQTHNPERAKPFQCGFSCGKSFVRKTDRERHETCVHSKKKEFRCQLCNSMFARKDTLRRHEDDGCSKRTGFPKTKPKRRRSPVIPNREPNPSPIKSSPSSRCSSRKSSFVSRTPMEAQLLAQTRAYKLEQ</sequence>
<gene>
    <name evidence="7" type="ORF">H072_5991</name>
</gene>
<comment type="caution">
    <text evidence="7">The sequence shown here is derived from an EMBL/GenBank/DDBJ whole genome shotgun (WGS) entry which is preliminary data.</text>
</comment>
<protein>
    <recommendedName>
        <fullName evidence="6">C2H2-type domain-containing protein</fullName>
    </recommendedName>
</protein>
<keyword evidence="1" id="KW-0479">Metal-binding</keyword>
<dbReference type="SMART" id="SM00355">
    <property type="entry name" value="ZnF_C2H2"/>
    <property type="match status" value="3"/>
</dbReference>
<feature type="domain" description="C2H2-type" evidence="6">
    <location>
        <begin position="273"/>
        <end position="300"/>
    </location>
</feature>
<evidence type="ECO:0000259" key="6">
    <source>
        <dbReference type="PROSITE" id="PS50157"/>
    </source>
</evidence>
<keyword evidence="8" id="KW-1185">Reference proteome</keyword>
<dbReference type="STRING" id="1284197.S8BLA4"/>
<keyword evidence="2 4" id="KW-0863">Zinc-finger</keyword>
<evidence type="ECO:0000256" key="5">
    <source>
        <dbReference type="SAM" id="MobiDB-lite"/>
    </source>
</evidence>
<organism evidence="7 8">
    <name type="scientific">Dactylellina haptotyla (strain CBS 200.50)</name>
    <name type="common">Nematode-trapping fungus</name>
    <name type="synonym">Monacrosporium haptotylum</name>
    <dbReference type="NCBI Taxonomy" id="1284197"/>
    <lineage>
        <taxon>Eukaryota</taxon>
        <taxon>Fungi</taxon>
        <taxon>Dikarya</taxon>
        <taxon>Ascomycota</taxon>
        <taxon>Pezizomycotina</taxon>
        <taxon>Orbiliomycetes</taxon>
        <taxon>Orbiliales</taxon>
        <taxon>Orbiliaceae</taxon>
        <taxon>Dactylellina</taxon>
    </lineage>
</organism>
<dbReference type="AlphaFoldDB" id="S8BLA4"/>
<dbReference type="GO" id="GO:0000978">
    <property type="term" value="F:RNA polymerase II cis-regulatory region sequence-specific DNA binding"/>
    <property type="evidence" value="ECO:0007669"/>
    <property type="project" value="TreeGrafter"/>
</dbReference>
<evidence type="ECO:0000256" key="3">
    <source>
        <dbReference type="ARBA" id="ARBA00022833"/>
    </source>
</evidence>
<dbReference type="OrthoDB" id="6910977at2759"/>
<dbReference type="Pfam" id="PF00096">
    <property type="entry name" value="zf-C2H2"/>
    <property type="match status" value="2"/>
</dbReference>
<evidence type="ECO:0000313" key="8">
    <source>
        <dbReference type="Proteomes" id="UP000015100"/>
    </source>
</evidence>
<keyword evidence="3" id="KW-0862">Zinc</keyword>
<evidence type="ECO:0000256" key="4">
    <source>
        <dbReference type="PROSITE-ProRule" id="PRU00042"/>
    </source>
</evidence>
<dbReference type="InterPro" id="IPR013087">
    <property type="entry name" value="Znf_C2H2_type"/>
</dbReference>
<feature type="domain" description="C2H2-type" evidence="6">
    <location>
        <begin position="243"/>
        <end position="272"/>
    </location>
</feature>